<evidence type="ECO:0000313" key="12">
    <source>
        <dbReference type="Proteomes" id="UP000095419"/>
    </source>
</evidence>
<name>A0A174K6X5_BACUN</name>
<evidence type="ECO:0000313" key="19">
    <source>
        <dbReference type="Proteomes" id="UP000441711"/>
    </source>
</evidence>
<dbReference type="Proteomes" id="UP000260759">
    <property type="component" value="Unassembled WGS sequence"/>
</dbReference>
<evidence type="ECO:0000313" key="21">
    <source>
        <dbReference type="Proteomes" id="UP000466952"/>
    </source>
</evidence>
<dbReference type="Proteomes" id="UP000441711">
    <property type="component" value="Unassembled WGS sequence"/>
</dbReference>
<dbReference type="GeneID" id="29796234"/>
<dbReference type="EMBL" id="QSVA01000010">
    <property type="protein sequence ID" value="RGN92972.1"/>
    <property type="molecule type" value="Genomic_DNA"/>
</dbReference>
<dbReference type="EMBL" id="CYZF01000009">
    <property type="protein sequence ID" value="CUP05807.1"/>
    <property type="molecule type" value="Genomic_DNA"/>
</dbReference>
<dbReference type="Proteomes" id="UP000433928">
    <property type="component" value="Unassembled WGS sequence"/>
</dbReference>
<dbReference type="Proteomes" id="UP000283684">
    <property type="component" value="Unassembled WGS sequence"/>
</dbReference>
<evidence type="ECO:0000313" key="13">
    <source>
        <dbReference type="Proteomes" id="UP000260759"/>
    </source>
</evidence>
<dbReference type="Proteomes" id="UP000095419">
    <property type="component" value="Unassembled WGS sequence"/>
</dbReference>
<evidence type="ECO:0000313" key="2">
    <source>
        <dbReference type="EMBL" id="KAB4110224.1"/>
    </source>
</evidence>
<dbReference type="RefSeq" id="WP_005826488.1">
    <property type="nucleotide sequence ID" value="NZ_BAABYI010000001.1"/>
</dbReference>
<proteinExistence type="predicted"/>
<sequence>MLDNNKIQYIGKIENSNNVVIINGNLTIDGQISKDLQTSCLEILRTDFDKYTTTAIEQAKQEIEECIKSILEKLAKEQQKHLTERFQSLSMQAFLHDTLIEYISTEDKRAKEFIIDVLIDRLNFQNISTEKAILNEAIKLIPNLNASTSALITFMMLRQQMVNPSISFMLELFFKQLSPIVDIAYNIKTIDIEYIIQRNATMNISGFYPIDTFENHLLKQYDLFFRQKIDRRFLEDFKSIHPEIMNAVNDMGSCMFCTSHEEDTLSFTEVNSDLFYKKLKVREQEYLIPLIEEFKKEMPPFTATEVRNYFCNLNKNWEQVFNLLNSSTLTRLSLSILGLYIGTKIIGKLTHSSPLSISNFNKYIQI</sequence>
<dbReference type="Proteomes" id="UP001213309">
    <property type="component" value="Unassembled WGS sequence"/>
</dbReference>
<dbReference type="EMBL" id="WCUG01000007">
    <property type="protein sequence ID" value="KAB4170435.1"/>
    <property type="molecule type" value="Genomic_DNA"/>
</dbReference>
<evidence type="ECO:0000313" key="9">
    <source>
        <dbReference type="EMBL" id="RGL17753.1"/>
    </source>
</evidence>
<dbReference type="EMBL" id="WCUQ01000006">
    <property type="protein sequence ID" value="KAB4124337.1"/>
    <property type="molecule type" value="Genomic_DNA"/>
</dbReference>
<organism evidence="1 12">
    <name type="scientific">Bacteroides uniformis</name>
    <dbReference type="NCBI Taxonomy" id="820"/>
    <lineage>
        <taxon>Bacteria</taxon>
        <taxon>Pseudomonadati</taxon>
        <taxon>Bacteroidota</taxon>
        <taxon>Bacteroidia</taxon>
        <taxon>Bacteroidales</taxon>
        <taxon>Bacteroidaceae</taxon>
        <taxon>Bacteroides</taxon>
    </lineage>
</organism>
<evidence type="ECO:0000313" key="8">
    <source>
        <dbReference type="EMBL" id="MDC1878582.1"/>
    </source>
</evidence>
<evidence type="ECO:0000313" key="4">
    <source>
        <dbReference type="EMBL" id="KAB4124337.1"/>
    </source>
</evidence>
<evidence type="ECO:0000313" key="6">
    <source>
        <dbReference type="EMBL" id="KAB4182994.1"/>
    </source>
</evidence>
<gene>
    <name evidence="11" type="ORF">DW988_12675</name>
    <name evidence="10" type="ORF">DXB37_12515</name>
    <name evidence="9" type="ORF">DXC80_00915</name>
    <name evidence="1" type="ORF">ERS417307_03029</name>
    <name evidence="7" type="ORF">GAP55_06440</name>
    <name evidence="6" type="ORF">GAQ34_16920</name>
    <name evidence="5" type="ORF">GAQ59_09345</name>
    <name evidence="2" type="ORF">GAQ70_06490</name>
    <name evidence="3" type="ORF">GAQ72_11980</name>
    <name evidence="4" type="ORF">GAQ75_12050</name>
    <name evidence="8" type="ORF">POZ24_00940</name>
</gene>
<evidence type="ECO:0000313" key="17">
    <source>
        <dbReference type="Proteomes" id="UP000434462"/>
    </source>
</evidence>
<accession>A0A174K6X5</accession>
<dbReference type="Proteomes" id="UP000434462">
    <property type="component" value="Unassembled WGS sequence"/>
</dbReference>
<dbReference type="Proteomes" id="UP000466952">
    <property type="component" value="Unassembled WGS sequence"/>
</dbReference>
<evidence type="ECO:0000313" key="3">
    <source>
        <dbReference type="EMBL" id="KAB4115450.1"/>
    </source>
</evidence>
<evidence type="ECO:0000313" key="1">
    <source>
        <dbReference type="EMBL" id="CUP05807.1"/>
    </source>
</evidence>
<dbReference type="Proteomes" id="UP000438773">
    <property type="component" value="Unassembled WGS sequence"/>
</dbReference>
<evidence type="ECO:0000313" key="11">
    <source>
        <dbReference type="EMBL" id="RGZ47771.1"/>
    </source>
</evidence>
<reference evidence="16 17" key="3">
    <citation type="journal article" date="2019" name="Nat. Med.">
        <title>A library of human gut bacterial isolates paired with longitudinal multiomics data enables mechanistic microbiome research.</title>
        <authorList>
            <person name="Poyet M."/>
            <person name="Groussin M."/>
            <person name="Gibbons S.M."/>
            <person name="Avila-Pacheco J."/>
            <person name="Jiang X."/>
            <person name="Kearney S.M."/>
            <person name="Perrotta A.R."/>
            <person name="Berdy B."/>
            <person name="Zhao S."/>
            <person name="Lieberman T.D."/>
            <person name="Swanson P.K."/>
            <person name="Smith M."/>
            <person name="Roesemann S."/>
            <person name="Alexander J.E."/>
            <person name="Rich S.A."/>
            <person name="Livny J."/>
            <person name="Vlamakis H."/>
            <person name="Clish C."/>
            <person name="Bullock K."/>
            <person name="Deik A."/>
            <person name="Scott J."/>
            <person name="Pierce K.A."/>
            <person name="Xavier R.J."/>
            <person name="Alm E.J."/>
        </authorList>
    </citation>
    <scope>NUCLEOTIDE SEQUENCE [LARGE SCALE GENOMIC DNA]</scope>
    <source>
        <strain evidence="7 21">BIOML-A11</strain>
        <strain evidence="6 20">BIOML-A21</strain>
        <strain evidence="5 16">BIOML-A27</strain>
        <strain evidence="2 19">BIOML-A36</strain>
        <strain evidence="4 18">BIOML-A37</strain>
        <strain evidence="3 17">BIOML-A38</strain>
    </source>
</reference>
<evidence type="ECO:0000313" key="18">
    <source>
        <dbReference type="Proteomes" id="UP000438773"/>
    </source>
</evidence>
<evidence type="ECO:0000313" key="5">
    <source>
        <dbReference type="EMBL" id="KAB4170435.1"/>
    </source>
</evidence>
<dbReference type="EMBL" id="JAQNSG010000001">
    <property type="protein sequence ID" value="MDC1878582.1"/>
    <property type="molecule type" value="Genomic_DNA"/>
</dbReference>
<dbReference type="Proteomes" id="UP000260795">
    <property type="component" value="Unassembled WGS sequence"/>
</dbReference>
<dbReference type="InterPro" id="IPR053773">
    <property type="entry name" value="Vpar_1526-like"/>
</dbReference>
<evidence type="ECO:0000313" key="7">
    <source>
        <dbReference type="EMBL" id="KAB4214283.1"/>
    </source>
</evidence>
<reference evidence="1 12" key="1">
    <citation type="submission" date="2015-09" db="EMBL/GenBank/DDBJ databases">
        <authorList>
            <consortium name="Pathogen Informatics"/>
        </authorList>
    </citation>
    <scope>NUCLEOTIDE SEQUENCE [LARGE SCALE GENOMIC DNA]</scope>
    <source>
        <strain evidence="1 12">2789STDY5608791</strain>
    </source>
</reference>
<dbReference type="NCBIfam" id="NF045477">
    <property type="entry name" value="LPO_1073_dom"/>
    <property type="match status" value="1"/>
</dbReference>
<evidence type="ECO:0000313" key="14">
    <source>
        <dbReference type="Proteomes" id="UP000260795"/>
    </source>
</evidence>
<protein>
    <submittedName>
        <fullName evidence="1">Uncharacterized protein</fullName>
    </submittedName>
</protein>
<reference evidence="13 14" key="2">
    <citation type="submission" date="2018-08" db="EMBL/GenBank/DDBJ databases">
        <title>A genome reference for cultivated species of the human gut microbiota.</title>
        <authorList>
            <person name="Zou Y."/>
            <person name="Xue W."/>
            <person name="Luo G."/>
        </authorList>
    </citation>
    <scope>NUCLEOTIDE SEQUENCE [LARGE SCALE GENOMIC DNA]</scope>
    <source>
        <strain evidence="11 15">AM50-4</strain>
        <strain evidence="10 13">OM03-4</strain>
        <strain evidence="9 14">TF08-13</strain>
    </source>
</reference>
<dbReference type="EMBL" id="QSRK01000001">
    <property type="protein sequence ID" value="RGL17753.1"/>
    <property type="molecule type" value="Genomic_DNA"/>
</dbReference>
<evidence type="ECO:0000313" key="15">
    <source>
        <dbReference type="Proteomes" id="UP000283684"/>
    </source>
</evidence>
<dbReference type="EMBL" id="WCUP01000004">
    <property type="protein sequence ID" value="KAB4110224.1"/>
    <property type="molecule type" value="Genomic_DNA"/>
</dbReference>
<evidence type="ECO:0000313" key="20">
    <source>
        <dbReference type="Proteomes" id="UP000442334"/>
    </source>
</evidence>
<evidence type="ECO:0000313" key="16">
    <source>
        <dbReference type="Proteomes" id="UP000433928"/>
    </source>
</evidence>
<dbReference type="EMBL" id="WCTR01000004">
    <property type="protein sequence ID" value="KAB4214283.1"/>
    <property type="molecule type" value="Genomic_DNA"/>
</dbReference>
<dbReference type="AlphaFoldDB" id="A0A174K6X5"/>
<dbReference type="Proteomes" id="UP000442334">
    <property type="component" value="Unassembled WGS sequence"/>
</dbReference>
<dbReference type="EMBL" id="WCUR01000039">
    <property type="protein sequence ID" value="KAB4115450.1"/>
    <property type="molecule type" value="Genomic_DNA"/>
</dbReference>
<evidence type="ECO:0000313" key="10">
    <source>
        <dbReference type="EMBL" id="RGN92972.1"/>
    </source>
</evidence>
<reference evidence="8" key="4">
    <citation type="submission" date="2022-10" db="EMBL/GenBank/DDBJ databases">
        <title>Human gut microbiome strain richness.</title>
        <authorList>
            <person name="Chen-Liaw A."/>
        </authorList>
    </citation>
    <scope>NUCLEOTIDE SEQUENCE</scope>
    <source>
        <strain evidence="8">1001713st2_A4_1001713B170214_170313</strain>
    </source>
</reference>
<dbReference type="EMBL" id="QSEE01000012">
    <property type="protein sequence ID" value="RGZ47771.1"/>
    <property type="molecule type" value="Genomic_DNA"/>
</dbReference>
<dbReference type="EMBL" id="WCUA01000022">
    <property type="protein sequence ID" value="KAB4182994.1"/>
    <property type="molecule type" value="Genomic_DNA"/>
</dbReference>